<gene>
    <name evidence="2" type="ORF">V6U78_12190</name>
</gene>
<dbReference type="Gene3D" id="3.50.50.60">
    <property type="entry name" value="FAD/NAD(P)-binding domain"/>
    <property type="match status" value="1"/>
</dbReference>
<dbReference type="EMBL" id="JBANFI010000010">
    <property type="protein sequence ID" value="MFK7161794.1"/>
    <property type="molecule type" value="Genomic_DNA"/>
</dbReference>
<keyword evidence="3" id="KW-1185">Reference proteome</keyword>
<dbReference type="PANTHER" id="PTHR16128">
    <property type="entry name" value="FAD/NAD(P)-BINDING OXIDOREDUCTASE FAMILY PROTEIN"/>
    <property type="match status" value="1"/>
</dbReference>
<dbReference type="RefSeq" id="WP_405341318.1">
    <property type="nucleotide sequence ID" value="NZ_JBANFI010000010.1"/>
</dbReference>
<sequence length="343" mass="37281">MNKQQTAAPRVAVIGAGMAGVICAERLQAAGWSVTLMDKARGTGGRLSSRRLEGVPFDLGAQVIQAQHADFVAQLAEWEDKGWVLPWPEEQGWCAVPRMSGLTRQISAGVPFEPSCRIVRIERVEQTWRLEDDQQRLWSDFDHLVLALPAPQAAVLLEKVAPAWAAQAASIALQPCWTAYFRLDPSAALPAVSSLPRATPLAQTTPSPDAGELGLRRWTCQTAKPSWRESTDAALWVVEANAAWSAAHLETPPAQVAEALFDLWKQVVGQPQLTRPVHLAAHRWLYALTASVCASPYWSSSVHEVEVAAGLHLCGDYFQRTGVEGAYLSGRALAEALIDAQQG</sequence>
<evidence type="ECO:0000313" key="2">
    <source>
        <dbReference type="EMBL" id="MFK7161794.1"/>
    </source>
</evidence>
<dbReference type="InterPro" id="IPR002937">
    <property type="entry name" value="Amino_oxidase"/>
</dbReference>
<organism evidence="2 3">
    <name type="scientific">Marinospirillum alkalitolerans</name>
    <dbReference type="NCBI Taxonomy" id="3123374"/>
    <lineage>
        <taxon>Bacteria</taxon>
        <taxon>Pseudomonadati</taxon>
        <taxon>Pseudomonadota</taxon>
        <taxon>Gammaproteobacteria</taxon>
        <taxon>Oceanospirillales</taxon>
        <taxon>Oceanospirillaceae</taxon>
        <taxon>Marinospirillum</taxon>
    </lineage>
</organism>
<dbReference type="InterPro" id="IPR036188">
    <property type="entry name" value="FAD/NAD-bd_sf"/>
</dbReference>
<dbReference type="Pfam" id="PF13450">
    <property type="entry name" value="NAD_binding_8"/>
    <property type="match status" value="1"/>
</dbReference>
<dbReference type="Pfam" id="PF01593">
    <property type="entry name" value="Amino_oxidase"/>
    <property type="match status" value="1"/>
</dbReference>
<accession>A0ABW8Q164</accession>
<name>A0ABW8Q164_9GAMM</name>
<evidence type="ECO:0000259" key="1">
    <source>
        <dbReference type="Pfam" id="PF01593"/>
    </source>
</evidence>
<feature type="domain" description="Amine oxidase" evidence="1">
    <location>
        <begin position="99"/>
        <end position="338"/>
    </location>
</feature>
<evidence type="ECO:0000313" key="3">
    <source>
        <dbReference type="Proteomes" id="UP001621714"/>
    </source>
</evidence>
<dbReference type="SUPFAM" id="SSF51905">
    <property type="entry name" value="FAD/NAD(P)-binding domain"/>
    <property type="match status" value="1"/>
</dbReference>
<proteinExistence type="predicted"/>
<reference evidence="2 3" key="1">
    <citation type="submission" date="2024-02" db="EMBL/GenBank/DDBJ databases">
        <title>Marinospirillum sp. MEB 164 isolated from Lonar lake sediment.</title>
        <authorList>
            <person name="Joshi A."/>
            <person name="Thite S."/>
        </authorList>
    </citation>
    <scope>NUCLEOTIDE SEQUENCE [LARGE SCALE GENOMIC DNA]</scope>
    <source>
        <strain evidence="2 3">MEB164</strain>
    </source>
</reference>
<dbReference type="Gene3D" id="3.90.660.10">
    <property type="match status" value="1"/>
</dbReference>
<dbReference type="PANTHER" id="PTHR16128:SF5">
    <property type="entry name" value="FAD_NAD(P)-BINDING OXIDOREDUCTASE FAMILY PROTEIN"/>
    <property type="match status" value="1"/>
</dbReference>
<dbReference type="Proteomes" id="UP001621714">
    <property type="component" value="Unassembled WGS sequence"/>
</dbReference>
<protein>
    <submittedName>
        <fullName evidence="2">FAD-dependent oxidoreductase</fullName>
    </submittedName>
</protein>
<comment type="caution">
    <text evidence="2">The sequence shown here is derived from an EMBL/GenBank/DDBJ whole genome shotgun (WGS) entry which is preliminary data.</text>
</comment>